<accession>A0A4U6CR10</accession>
<proteinExistence type="predicted"/>
<reference evidence="1 2" key="1">
    <citation type="submission" date="2019-05" db="EMBL/GenBank/DDBJ databases">
        <title>Dyadobacter AR-3-8 sp. nov., isolated from arctic soil.</title>
        <authorList>
            <person name="Chaudhary D.K."/>
        </authorList>
    </citation>
    <scope>NUCLEOTIDE SEQUENCE [LARGE SCALE GENOMIC DNA]</scope>
    <source>
        <strain evidence="1 2">AR-3-8</strain>
    </source>
</reference>
<dbReference type="Gene3D" id="3.10.450.50">
    <property type="match status" value="1"/>
</dbReference>
<evidence type="ECO:0000313" key="2">
    <source>
        <dbReference type="Proteomes" id="UP000304900"/>
    </source>
</evidence>
<evidence type="ECO:0008006" key="3">
    <source>
        <dbReference type="Google" id="ProtNLM"/>
    </source>
</evidence>
<name>A0A4U6CR10_9BACT</name>
<protein>
    <recommendedName>
        <fullName evidence="3">Nuclear transport factor 2 family protein</fullName>
    </recommendedName>
</protein>
<keyword evidence="2" id="KW-1185">Reference proteome</keyword>
<dbReference type="RefSeq" id="WP_137344493.1">
    <property type="nucleotide sequence ID" value="NZ_BSQH01000011.1"/>
</dbReference>
<dbReference type="Proteomes" id="UP000304900">
    <property type="component" value="Unassembled WGS sequence"/>
</dbReference>
<organism evidence="1 2">
    <name type="scientific">Dyadobacter frigoris</name>
    <dbReference type="NCBI Taxonomy" id="2576211"/>
    <lineage>
        <taxon>Bacteria</taxon>
        <taxon>Pseudomonadati</taxon>
        <taxon>Bacteroidota</taxon>
        <taxon>Cytophagia</taxon>
        <taxon>Cytophagales</taxon>
        <taxon>Spirosomataceae</taxon>
        <taxon>Dyadobacter</taxon>
    </lineage>
</organism>
<comment type="caution">
    <text evidence="1">The sequence shown here is derived from an EMBL/GenBank/DDBJ whole genome shotgun (WGS) entry which is preliminary data.</text>
</comment>
<evidence type="ECO:0000313" key="1">
    <source>
        <dbReference type="EMBL" id="TKT85288.1"/>
    </source>
</evidence>
<gene>
    <name evidence="1" type="ORF">FDK13_34115</name>
</gene>
<dbReference type="OrthoDB" id="952704at2"/>
<dbReference type="InterPro" id="IPR032710">
    <property type="entry name" value="NTF2-like_dom_sf"/>
</dbReference>
<sequence>MKTIFQRPFLAFTVGVFLVLNGTRCSVDHSEMESFTAASSVYGILAEKSLDLMADFDLETWSTMLSDSVVYYFPEGDEKTSKKLIGKTALLAWWKNYIAVSGIKSMSIENASYVPICIEKKVRSGVLPGTQVIARFSNKMMYENGTVSVKMKFIIHFDKDKLIDGYYTYYDMTPIIRMKKGENIAGDLIPEA</sequence>
<dbReference type="AlphaFoldDB" id="A0A4U6CR10"/>
<dbReference type="SUPFAM" id="SSF54427">
    <property type="entry name" value="NTF2-like"/>
    <property type="match status" value="1"/>
</dbReference>
<dbReference type="EMBL" id="SZVO01000032">
    <property type="protein sequence ID" value="TKT85288.1"/>
    <property type="molecule type" value="Genomic_DNA"/>
</dbReference>